<feature type="region of interest" description="Disordered" evidence="1">
    <location>
        <begin position="160"/>
        <end position="199"/>
    </location>
</feature>
<evidence type="ECO:0000313" key="2">
    <source>
        <dbReference type="EMBL" id="WIA20316.1"/>
    </source>
</evidence>
<feature type="compositionally biased region" description="Low complexity" evidence="1">
    <location>
        <begin position="163"/>
        <end position="173"/>
    </location>
</feature>
<proteinExistence type="predicted"/>
<gene>
    <name evidence="2" type="ORF">OEZ85_006148</name>
</gene>
<evidence type="ECO:0000256" key="1">
    <source>
        <dbReference type="SAM" id="MobiDB-lite"/>
    </source>
</evidence>
<sequence length="199" mass="20530">MGHEGLAEFAARLNSDTACASADGDDGTPYGTGSSICSATPMSHSNSNPELCAAASGGSTAPACARSLFGSVPHMDRPLLLSAGGSGSFAHSGSGGWHGGRANNSFFGNDSCDHMSIASDDEFIREINSENPLSSAWGPAHAKLMGFKYCDATSPLNHPGRASPFKSSPFSSPRGASRCSVVPWQPLGSPARQQQQQRL</sequence>
<dbReference type="EMBL" id="CP126218">
    <property type="protein sequence ID" value="WIA20316.1"/>
    <property type="molecule type" value="Genomic_DNA"/>
</dbReference>
<dbReference type="Proteomes" id="UP001244341">
    <property type="component" value="Chromosome 11b"/>
</dbReference>
<organism evidence="2 3">
    <name type="scientific">Tetradesmus obliquus</name>
    <name type="common">Green alga</name>
    <name type="synonym">Acutodesmus obliquus</name>
    <dbReference type="NCBI Taxonomy" id="3088"/>
    <lineage>
        <taxon>Eukaryota</taxon>
        <taxon>Viridiplantae</taxon>
        <taxon>Chlorophyta</taxon>
        <taxon>core chlorophytes</taxon>
        <taxon>Chlorophyceae</taxon>
        <taxon>CS clade</taxon>
        <taxon>Sphaeropleales</taxon>
        <taxon>Scenedesmaceae</taxon>
        <taxon>Tetradesmus</taxon>
    </lineage>
</organism>
<evidence type="ECO:0000313" key="3">
    <source>
        <dbReference type="Proteomes" id="UP001244341"/>
    </source>
</evidence>
<protein>
    <submittedName>
        <fullName evidence="2">Uncharacterized protein</fullName>
    </submittedName>
</protein>
<accession>A0ABY8UIV6</accession>
<name>A0ABY8UIV6_TETOB</name>
<keyword evidence="3" id="KW-1185">Reference proteome</keyword>
<reference evidence="2 3" key="1">
    <citation type="submission" date="2023-05" db="EMBL/GenBank/DDBJ databases">
        <title>A 100% complete, gapless, phased diploid assembly of the Scenedesmus obliquus UTEX 3031 genome.</title>
        <authorList>
            <person name="Biondi T.C."/>
            <person name="Hanschen E.R."/>
            <person name="Kwon T."/>
            <person name="Eng W."/>
            <person name="Kruse C.P.S."/>
            <person name="Koehler S.I."/>
            <person name="Kunde Y."/>
            <person name="Gleasner C.D."/>
            <person name="You Mak K.T."/>
            <person name="Polle J."/>
            <person name="Hovde B.T."/>
            <person name="Starkenburg S.R."/>
        </authorList>
    </citation>
    <scope>NUCLEOTIDE SEQUENCE [LARGE SCALE GENOMIC DNA]</scope>
    <source>
        <strain evidence="2 3">DOE0152z</strain>
    </source>
</reference>